<proteinExistence type="predicted"/>
<dbReference type="Proteomes" id="UP000480185">
    <property type="component" value="Unassembled WGS sequence"/>
</dbReference>
<reference evidence="1 2" key="1">
    <citation type="submission" date="2019-11" db="EMBL/GenBank/DDBJ databases">
        <authorList>
            <person name="Li J."/>
        </authorList>
    </citation>
    <scope>NUCLEOTIDE SEQUENCE [LARGE SCALE GENOMIC DNA]</scope>
    <source>
        <strain evidence="1 2">J4</strain>
    </source>
</reference>
<dbReference type="AlphaFoldDB" id="A0A6G1X1K6"/>
<dbReference type="OrthoDB" id="2886465at2"/>
<keyword evidence="2" id="KW-1185">Reference proteome</keyword>
<gene>
    <name evidence="1" type="ORF">GH754_00575</name>
</gene>
<dbReference type="EMBL" id="WJNH01000001">
    <property type="protein sequence ID" value="MRG84814.1"/>
    <property type="molecule type" value="Genomic_DNA"/>
</dbReference>
<evidence type="ECO:0000313" key="1">
    <source>
        <dbReference type="EMBL" id="MRG84814.1"/>
    </source>
</evidence>
<protein>
    <submittedName>
        <fullName evidence="1">Uncharacterized protein</fullName>
    </submittedName>
</protein>
<accession>A0A6G1X1K6</accession>
<dbReference type="RefSeq" id="WP_153726789.1">
    <property type="nucleotide sequence ID" value="NZ_WJNH01000001.1"/>
</dbReference>
<name>A0A6G1X1K6_9BACI</name>
<comment type="caution">
    <text evidence="1">The sequence shown here is derived from an EMBL/GenBank/DDBJ whole genome shotgun (WGS) entry which is preliminary data.</text>
</comment>
<sequence>MKRLFFQLKTKWHTFKYNELNVVIPDCLDDQVKKELMEKKDYHEKAALRYILKS</sequence>
<evidence type="ECO:0000313" key="2">
    <source>
        <dbReference type="Proteomes" id="UP000480185"/>
    </source>
</evidence>
<organism evidence="1 2">
    <name type="scientific">Salinibacillus xinjiangensis</name>
    <dbReference type="NCBI Taxonomy" id="1229268"/>
    <lineage>
        <taxon>Bacteria</taxon>
        <taxon>Bacillati</taxon>
        <taxon>Bacillota</taxon>
        <taxon>Bacilli</taxon>
        <taxon>Bacillales</taxon>
        <taxon>Bacillaceae</taxon>
        <taxon>Salinibacillus</taxon>
    </lineage>
</organism>